<keyword evidence="11" id="KW-1185">Reference proteome</keyword>
<keyword evidence="7" id="KW-0812">Transmembrane</keyword>
<dbReference type="InterPro" id="IPR036116">
    <property type="entry name" value="FN3_sf"/>
</dbReference>
<evidence type="ECO:0000256" key="4">
    <source>
        <dbReference type="ARBA" id="ARBA00023180"/>
    </source>
</evidence>
<name>A0A9D4FQM1_DREPO</name>
<keyword evidence="5" id="KW-0393">Immunoglobulin domain</keyword>
<protein>
    <recommendedName>
        <fullName evidence="12">Hemicentin-1-like</fullName>
    </recommendedName>
</protein>
<gene>
    <name evidence="10" type="ORF">DPMN_156871</name>
</gene>
<evidence type="ECO:0000256" key="5">
    <source>
        <dbReference type="ARBA" id="ARBA00023319"/>
    </source>
</evidence>
<dbReference type="Pfam" id="PF00041">
    <property type="entry name" value="fn3"/>
    <property type="match status" value="1"/>
</dbReference>
<dbReference type="InterPro" id="IPR013783">
    <property type="entry name" value="Ig-like_fold"/>
</dbReference>
<feature type="compositionally biased region" description="Polar residues" evidence="6">
    <location>
        <begin position="634"/>
        <end position="645"/>
    </location>
</feature>
<dbReference type="SMART" id="SM00408">
    <property type="entry name" value="IGc2"/>
    <property type="match status" value="2"/>
</dbReference>
<feature type="domain" description="Ig-like" evidence="8">
    <location>
        <begin position="231"/>
        <end position="314"/>
    </location>
</feature>
<dbReference type="SUPFAM" id="SSF48726">
    <property type="entry name" value="Immunoglobulin"/>
    <property type="match status" value="2"/>
</dbReference>
<feature type="domain" description="Ig-like" evidence="8">
    <location>
        <begin position="126"/>
        <end position="215"/>
    </location>
</feature>
<proteinExistence type="predicted"/>
<accession>A0A9D4FQM1</accession>
<keyword evidence="4" id="KW-0325">Glycoprotein</keyword>
<dbReference type="AlphaFoldDB" id="A0A9D4FQM1"/>
<comment type="subcellular location">
    <subcellularLocation>
        <location evidence="1">Membrane</location>
        <topology evidence="1">Single-pass type I membrane protein</topology>
    </subcellularLocation>
</comment>
<evidence type="ECO:0000259" key="8">
    <source>
        <dbReference type="PROSITE" id="PS50835"/>
    </source>
</evidence>
<evidence type="ECO:0000256" key="7">
    <source>
        <dbReference type="SAM" id="Phobius"/>
    </source>
</evidence>
<dbReference type="InterPro" id="IPR003599">
    <property type="entry name" value="Ig_sub"/>
</dbReference>
<evidence type="ECO:0000256" key="1">
    <source>
        <dbReference type="ARBA" id="ARBA00004479"/>
    </source>
</evidence>
<evidence type="ECO:0000256" key="6">
    <source>
        <dbReference type="SAM" id="MobiDB-lite"/>
    </source>
</evidence>
<dbReference type="PANTHER" id="PTHR11640">
    <property type="entry name" value="NEPHRIN"/>
    <property type="match status" value="1"/>
</dbReference>
<dbReference type="Proteomes" id="UP000828390">
    <property type="component" value="Unassembled WGS sequence"/>
</dbReference>
<dbReference type="GO" id="GO:0016020">
    <property type="term" value="C:membrane"/>
    <property type="evidence" value="ECO:0007669"/>
    <property type="project" value="UniProtKB-SubCell"/>
</dbReference>
<keyword evidence="7" id="KW-1133">Transmembrane helix</keyword>
<dbReference type="CDD" id="cd00063">
    <property type="entry name" value="FN3"/>
    <property type="match status" value="1"/>
</dbReference>
<dbReference type="OrthoDB" id="10028801at2759"/>
<dbReference type="InterPro" id="IPR036179">
    <property type="entry name" value="Ig-like_dom_sf"/>
</dbReference>
<evidence type="ECO:0008006" key="12">
    <source>
        <dbReference type="Google" id="ProtNLM"/>
    </source>
</evidence>
<evidence type="ECO:0000313" key="10">
    <source>
        <dbReference type="EMBL" id="KAH3803170.1"/>
    </source>
</evidence>
<evidence type="ECO:0000256" key="2">
    <source>
        <dbReference type="ARBA" id="ARBA00023136"/>
    </source>
</evidence>
<dbReference type="InterPro" id="IPR003598">
    <property type="entry name" value="Ig_sub2"/>
</dbReference>
<dbReference type="InterPro" id="IPR003961">
    <property type="entry name" value="FN3_dom"/>
</dbReference>
<dbReference type="PROSITE" id="PS50835">
    <property type="entry name" value="IG_LIKE"/>
    <property type="match status" value="3"/>
</dbReference>
<organism evidence="10 11">
    <name type="scientific">Dreissena polymorpha</name>
    <name type="common">Zebra mussel</name>
    <name type="synonym">Mytilus polymorpha</name>
    <dbReference type="NCBI Taxonomy" id="45954"/>
    <lineage>
        <taxon>Eukaryota</taxon>
        <taxon>Metazoa</taxon>
        <taxon>Spiralia</taxon>
        <taxon>Lophotrochozoa</taxon>
        <taxon>Mollusca</taxon>
        <taxon>Bivalvia</taxon>
        <taxon>Autobranchia</taxon>
        <taxon>Heteroconchia</taxon>
        <taxon>Euheterodonta</taxon>
        <taxon>Imparidentia</taxon>
        <taxon>Neoheterodontei</taxon>
        <taxon>Myida</taxon>
        <taxon>Dreissenoidea</taxon>
        <taxon>Dreissenidae</taxon>
        <taxon>Dreissena</taxon>
    </lineage>
</organism>
<sequence>MAYARFLVQGCIELVIIIAICPKEGIFDEKIASINDTNVDLVFEFNNTFHNIIVCKKSALIGRCMVFDRFPDCYTSDSAVFKLSANVSIMVVLTLRILFFNESMTGNYSCYDRYKDQVQTIIMSTPVNLTSVLMTPNAQTFPKYNEPALYTCTTSSTKPGATIHWFEDVRNITDMSSSTYDSYISTSVLRYLPMAKREANVSCVAMYKYREHHISIMKSTKVFVQFPVSKPTISMYNVNVSDTIIVLEGETVRVQCLSEGFPTPAYAWNFKGHITDGHILELKIKRTENGSALRCSVSNLLLTINGSKTATSYTYWADIVLQVLYKPDKPAVLVKTCNNTSVPLNGSLTLLEGESFEMSCSAHGYPMPAINWIPRLDGYENILRSNRVSYKQRGTYACVAENAMNITATGKIVGRNNVTVFLDIRAPPHPPEQAHVLADSLTENSVKIEWVPSKNGDISETFTLLWKEENIHYWNAITIPSPTTSFYLQGLVPGKKYEVKLTAENIAGKSNGTDIVAFQTDTSAQVASIVGGVVGGCSGLGIMCALTFVIYRKYLVGRNKQPLQSNAYEDITKARSPTMDLESYYTSAGPVSECYEETGFHGRINPTYLKDVPQEQEESYEYVANPKSKKKDVTPTQYDSRIYSN</sequence>
<feature type="transmembrane region" description="Helical" evidence="7">
    <location>
        <begin position="529"/>
        <end position="551"/>
    </location>
</feature>
<dbReference type="EMBL" id="JAIWYP010000007">
    <property type="protein sequence ID" value="KAH3803170.1"/>
    <property type="molecule type" value="Genomic_DNA"/>
</dbReference>
<feature type="region of interest" description="Disordered" evidence="6">
    <location>
        <begin position="615"/>
        <end position="645"/>
    </location>
</feature>
<reference evidence="10" key="2">
    <citation type="submission" date="2020-11" db="EMBL/GenBank/DDBJ databases">
        <authorList>
            <person name="McCartney M.A."/>
            <person name="Auch B."/>
            <person name="Kono T."/>
            <person name="Mallez S."/>
            <person name="Becker A."/>
            <person name="Gohl D.M."/>
            <person name="Silverstein K.A.T."/>
            <person name="Koren S."/>
            <person name="Bechman K.B."/>
            <person name="Herman A."/>
            <person name="Abrahante J.E."/>
            <person name="Garbe J."/>
        </authorList>
    </citation>
    <scope>NUCLEOTIDE SEQUENCE</scope>
    <source>
        <strain evidence="10">Duluth1</strain>
        <tissue evidence="10">Whole animal</tissue>
    </source>
</reference>
<dbReference type="InterPro" id="IPR007110">
    <property type="entry name" value="Ig-like_dom"/>
</dbReference>
<dbReference type="PROSITE" id="PS50853">
    <property type="entry name" value="FN3"/>
    <property type="match status" value="1"/>
</dbReference>
<keyword evidence="2 7" id="KW-0472">Membrane</keyword>
<dbReference type="InterPro" id="IPR051275">
    <property type="entry name" value="Cell_adhesion_signaling"/>
</dbReference>
<reference evidence="10" key="1">
    <citation type="journal article" date="2019" name="bioRxiv">
        <title>The Genome of the Zebra Mussel, Dreissena polymorpha: A Resource for Invasive Species Research.</title>
        <authorList>
            <person name="McCartney M.A."/>
            <person name="Auch B."/>
            <person name="Kono T."/>
            <person name="Mallez S."/>
            <person name="Zhang Y."/>
            <person name="Obille A."/>
            <person name="Becker A."/>
            <person name="Abrahante J.E."/>
            <person name="Garbe J."/>
            <person name="Badalamenti J.P."/>
            <person name="Herman A."/>
            <person name="Mangelson H."/>
            <person name="Liachko I."/>
            <person name="Sullivan S."/>
            <person name="Sone E.D."/>
            <person name="Koren S."/>
            <person name="Silverstein K.A.T."/>
            <person name="Beckman K.B."/>
            <person name="Gohl D.M."/>
        </authorList>
    </citation>
    <scope>NUCLEOTIDE SEQUENCE</scope>
    <source>
        <strain evidence="10">Duluth1</strain>
        <tissue evidence="10">Whole animal</tissue>
    </source>
</reference>
<comment type="caution">
    <text evidence="10">The sequence shown here is derived from an EMBL/GenBank/DDBJ whole genome shotgun (WGS) entry which is preliminary data.</text>
</comment>
<dbReference type="SMART" id="SM00060">
    <property type="entry name" value="FN3"/>
    <property type="match status" value="1"/>
</dbReference>
<feature type="domain" description="Fibronectin type-III" evidence="9">
    <location>
        <begin position="430"/>
        <end position="523"/>
    </location>
</feature>
<evidence type="ECO:0000259" key="9">
    <source>
        <dbReference type="PROSITE" id="PS50853"/>
    </source>
</evidence>
<evidence type="ECO:0000256" key="3">
    <source>
        <dbReference type="ARBA" id="ARBA00023157"/>
    </source>
</evidence>
<evidence type="ECO:0000313" key="11">
    <source>
        <dbReference type="Proteomes" id="UP000828390"/>
    </source>
</evidence>
<feature type="domain" description="Ig-like" evidence="8">
    <location>
        <begin position="330"/>
        <end position="409"/>
    </location>
</feature>
<dbReference type="Gene3D" id="2.60.40.10">
    <property type="entry name" value="Immunoglobulins"/>
    <property type="match status" value="3"/>
</dbReference>
<keyword evidence="3" id="KW-1015">Disulfide bond</keyword>
<dbReference type="SUPFAM" id="SSF49265">
    <property type="entry name" value="Fibronectin type III"/>
    <property type="match status" value="1"/>
</dbReference>
<dbReference type="SMART" id="SM00409">
    <property type="entry name" value="IG"/>
    <property type="match status" value="2"/>
</dbReference>